<evidence type="ECO:0000313" key="1">
    <source>
        <dbReference type="EMBL" id="KAJ1356056.1"/>
    </source>
</evidence>
<gene>
    <name evidence="1" type="ORF">KIN20_013680</name>
</gene>
<dbReference type="Proteomes" id="UP001196413">
    <property type="component" value="Unassembled WGS sequence"/>
</dbReference>
<sequence length="50" mass="5641">MLCGPTAHSLVWTRTVDDGQDLVTQVVAFSGKQCEREGILCHYEKYVVRT</sequence>
<dbReference type="EMBL" id="JAHQIW010002671">
    <property type="protein sequence ID" value="KAJ1356056.1"/>
    <property type="molecule type" value="Genomic_DNA"/>
</dbReference>
<proteinExistence type="predicted"/>
<accession>A0AAD5MXW9</accession>
<evidence type="ECO:0000313" key="2">
    <source>
        <dbReference type="Proteomes" id="UP001196413"/>
    </source>
</evidence>
<comment type="caution">
    <text evidence="1">The sequence shown here is derived from an EMBL/GenBank/DDBJ whole genome shotgun (WGS) entry which is preliminary data.</text>
</comment>
<reference evidence="1" key="1">
    <citation type="submission" date="2021-06" db="EMBL/GenBank/DDBJ databases">
        <title>Parelaphostrongylus tenuis whole genome reference sequence.</title>
        <authorList>
            <person name="Garwood T.J."/>
            <person name="Larsen P.A."/>
            <person name="Fountain-Jones N.M."/>
            <person name="Garbe J.R."/>
            <person name="Macchietto M.G."/>
            <person name="Kania S.A."/>
            <person name="Gerhold R.W."/>
            <person name="Richards J.E."/>
            <person name="Wolf T.M."/>
        </authorList>
    </citation>
    <scope>NUCLEOTIDE SEQUENCE</scope>
    <source>
        <strain evidence="1">MNPRO001-30</strain>
        <tissue evidence="1">Meninges</tissue>
    </source>
</reference>
<name>A0AAD5MXW9_PARTN</name>
<keyword evidence="2" id="KW-1185">Reference proteome</keyword>
<organism evidence="1 2">
    <name type="scientific">Parelaphostrongylus tenuis</name>
    <name type="common">Meningeal worm</name>
    <dbReference type="NCBI Taxonomy" id="148309"/>
    <lineage>
        <taxon>Eukaryota</taxon>
        <taxon>Metazoa</taxon>
        <taxon>Ecdysozoa</taxon>
        <taxon>Nematoda</taxon>
        <taxon>Chromadorea</taxon>
        <taxon>Rhabditida</taxon>
        <taxon>Rhabditina</taxon>
        <taxon>Rhabditomorpha</taxon>
        <taxon>Strongyloidea</taxon>
        <taxon>Metastrongylidae</taxon>
        <taxon>Parelaphostrongylus</taxon>
    </lineage>
</organism>
<protein>
    <submittedName>
        <fullName evidence="1">Uncharacterized protein</fullName>
    </submittedName>
</protein>
<dbReference type="AlphaFoldDB" id="A0AAD5MXW9"/>